<organism evidence="1 2">
    <name type="scientific">Flavobacterium salmonis</name>
    <dbReference type="NCBI Taxonomy" id="2654844"/>
    <lineage>
        <taxon>Bacteria</taxon>
        <taxon>Pseudomonadati</taxon>
        <taxon>Bacteroidota</taxon>
        <taxon>Flavobacteriia</taxon>
        <taxon>Flavobacteriales</taxon>
        <taxon>Flavobacteriaceae</taxon>
        <taxon>Flavobacterium</taxon>
    </lineage>
</organism>
<protein>
    <submittedName>
        <fullName evidence="1">Uncharacterized protein</fullName>
    </submittedName>
</protein>
<keyword evidence="2" id="KW-1185">Reference proteome</keyword>
<dbReference type="RefSeq" id="WP_180908271.1">
    <property type="nucleotide sequence ID" value="NZ_CAIJDP010000060.1"/>
</dbReference>
<sequence length="107" mass="12248">MEIEFFSELNDDNQVPVILNVLDINESFTIGELFSKIHEMTEIPVFRELKWGGNVEKISCSYYYKSGNEFGEFTIIENLNQKINSFPKNGFNNELSLFIDGGIGLVN</sequence>
<evidence type="ECO:0000313" key="1">
    <source>
        <dbReference type="EMBL" id="CAD0002507.1"/>
    </source>
</evidence>
<accession>A0A6V6YSM2</accession>
<dbReference type="AlphaFoldDB" id="A0A6V6YSM2"/>
<proteinExistence type="predicted"/>
<evidence type="ECO:0000313" key="2">
    <source>
        <dbReference type="Proteomes" id="UP000530060"/>
    </source>
</evidence>
<gene>
    <name evidence="1" type="ORF">FLAT13_01173</name>
</gene>
<name>A0A6V6YSM2_9FLAO</name>
<dbReference type="EMBL" id="CAIJDP010000060">
    <property type="protein sequence ID" value="CAD0002507.1"/>
    <property type="molecule type" value="Genomic_DNA"/>
</dbReference>
<comment type="caution">
    <text evidence="1">The sequence shown here is derived from an EMBL/GenBank/DDBJ whole genome shotgun (WGS) entry which is preliminary data.</text>
</comment>
<reference evidence="1 2" key="1">
    <citation type="submission" date="2020-06" db="EMBL/GenBank/DDBJ databases">
        <authorList>
            <person name="Criscuolo A."/>
        </authorList>
    </citation>
    <scope>NUCLEOTIDE SEQUENCE [LARGE SCALE GENOMIC DNA]</scope>
    <source>
        <strain evidence="2">CIP 111411</strain>
    </source>
</reference>
<dbReference type="Proteomes" id="UP000530060">
    <property type="component" value="Unassembled WGS sequence"/>
</dbReference>